<keyword evidence="2" id="KW-0614">Plasmid</keyword>
<sequence>MKSLIRIYDLATGRADTLIALDRHIEAPNWTPDGDALIVNGDGRLYRVDLNSPALGLIETGFATKINNDHGISPDGSQLVISDSTEDGESAIYTLPASGGQPKRVTPLVPSYWHGWSPDGKTLAYTAKRGASYQIYTCHVAGGDETQITNDFDHCDGPDYTPDGEWIWFNGERDGNVDLWRVRPDGGEAEKMTSGDSVNWFPHPSPDGRNVLYLAYQAGTQGHPGGKDVELRLMPTEGGQSKVLLELYGGQGTINVPCWAPDGSKFAFMSYEAD</sequence>
<evidence type="ECO:0000313" key="3">
    <source>
        <dbReference type="Proteomes" id="UP000318483"/>
    </source>
</evidence>
<gene>
    <name evidence="2" type="ORF">FPZ52_11985</name>
</gene>
<dbReference type="PANTHER" id="PTHR36842:SF1">
    <property type="entry name" value="PROTEIN TOLB"/>
    <property type="match status" value="1"/>
</dbReference>
<reference evidence="2 3" key="1">
    <citation type="submission" date="2019-07" db="EMBL/GenBank/DDBJ databases">
        <title>Litoreibacter alkalisoli sp. nov., isolated from saline-alkaline soil.</title>
        <authorList>
            <person name="Wang S."/>
            <person name="Xu L."/>
            <person name="Xing Y.-T."/>
            <person name="Sun J.-Q."/>
        </authorList>
    </citation>
    <scope>NUCLEOTIDE SEQUENCE [LARGE SCALE GENOMIC DNA]</scope>
    <source>
        <strain evidence="2 3">LN3S51</strain>
        <plasmid evidence="2 3">unnamed1</plasmid>
    </source>
</reference>
<evidence type="ECO:0008006" key="4">
    <source>
        <dbReference type="Google" id="ProtNLM"/>
    </source>
</evidence>
<protein>
    <recommendedName>
        <fullName evidence="4">WD40 repeat protein</fullName>
    </recommendedName>
</protein>
<keyword evidence="3" id="KW-1185">Reference proteome</keyword>
<organism evidence="2 3">
    <name type="scientific">Qingshengfaniella alkalisoli</name>
    <dbReference type="NCBI Taxonomy" id="2599296"/>
    <lineage>
        <taxon>Bacteria</taxon>
        <taxon>Pseudomonadati</taxon>
        <taxon>Pseudomonadota</taxon>
        <taxon>Alphaproteobacteria</taxon>
        <taxon>Rhodobacterales</taxon>
        <taxon>Paracoccaceae</taxon>
        <taxon>Qingshengfaniella</taxon>
    </lineage>
</organism>
<dbReference type="InterPro" id="IPR011042">
    <property type="entry name" value="6-blade_b-propeller_TolB-like"/>
</dbReference>
<dbReference type="RefSeq" id="WP_146365846.1">
    <property type="nucleotide sequence ID" value="NZ_CP042262.1"/>
</dbReference>
<dbReference type="SUPFAM" id="SSF82171">
    <property type="entry name" value="DPP6 N-terminal domain-like"/>
    <property type="match status" value="1"/>
</dbReference>
<proteinExistence type="inferred from homology"/>
<dbReference type="InterPro" id="IPR011659">
    <property type="entry name" value="WD40"/>
</dbReference>
<dbReference type="EMBL" id="CP042262">
    <property type="protein sequence ID" value="QDY70428.1"/>
    <property type="molecule type" value="Genomic_DNA"/>
</dbReference>
<accession>A0A5B8J0M6</accession>
<dbReference type="KEGG" id="lit:FPZ52_11985"/>
<geneLocation type="plasmid" evidence="2 3">
    <name>unnamed1</name>
</geneLocation>
<evidence type="ECO:0000256" key="1">
    <source>
        <dbReference type="ARBA" id="ARBA00009820"/>
    </source>
</evidence>
<comment type="similarity">
    <text evidence="1">Belongs to the TolB family.</text>
</comment>
<dbReference type="Gene3D" id="2.120.10.30">
    <property type="entry name" value="TolB, C-terminal domain"/>
    <property type="match status" value="1"/>
</dbReference>
<dbReference type="AlphaFoldDB" id="A0A5B8J0M6"/>
<dbReference type="Pfam" id="PF07676">
    <property type="entry name" value="PD40"/>
    <property type="match status" value="3"/>
</dbReference>
<evidence type="ECO:0000313" key="2">
    <source>
        <dbReference type="EMBL" id="QDY70428.1"/>
    </source>
</evidence>
<dbReference type="Proteomes" id="UP000318483">
    <property type="component" value="Plasmid unnamed1"/>
</dbReference>
<dbReference type="OrthoDB" id="9812921at2"/>
<name>A0A5B8J0M6_9RHOB</name>
<dbReference type="PANTHER" id="PTHR36842">
    <property type="entry name" value="PROTEIN TOLB HOMOLOG"/>
    <property type="match status" value="1"/>
</dbReference>